<sequence>MSPFTESQDRIRVGRLGPLAREHTDALISLMRVRPGSRAAAGELLGAAAGRDDPDAATPTARSGAAVPETGNPAADSDAVIDALIRAGFLSEADGELEFLSPETVIGELAAAGLERERRALGDLMELISGLPELSQAWQLGSAPAGQEIQGEITQGGDAAMARWFEIASRVPPGTPSAALPDMAWIHEYVVPVLGSLEEALAPGDYGIRYLFHHSAADDPRDREVLDRMVEIGITVRLAPRIPSWFYVDQRVMAAFPTTWGADSPVGMAIIYASPVVRAMHALFESLWATGVPYPPSAEGWQSVLELLGEGKTDEQVAEILGIGLRTVRRRIADAMAEYGTGSRFELGAAWAAGRG</sequence>
<dbReference type="InterPro" id="IPR000792">
    <property type="entry name" value="Tscrpt_reg_LuxR_C"/>
</dbReference>
<proteinExistence type="predicted"/>
<reference evidence="3" key="1">
    <citation type="submission" date="2021-06" db="EMBL/GenBank/DDBJ databases">
        <authorList>
            <person name="Criscuolo A."/>
        </authorList>
    </citation>
    <scope>NUCLEOTIDE SEQUENCE</scope>
    <source>
        <strain evidence="3">CIP111803</strain>
    </source>
</reference>
<organism evidence="3 4">
    <name type="scientific">Leucobacter soli</name>
    <dbReference type="NCBI Taxonomy" id="2812850"/>
    <lineage>
        <taxon>Bacteria</taxon>
        <taxon>Bacillati</taxon>
        <taxon>Actinomycetota</taxon>
        <taxon>Actinomycetes</taxon>
        <taxon>Micrococcales</taxon>
        <taxon>Microbacteriaceae</taxon>
        <taxon>Leucobacter</taxon>
    </lineage>
</organism>
<dbReference type="AlphaFoldDB" id="A0A916JZH5"/>
<dbReference type="SMART" id="SM00421">
    <property type="entry name" value="HTH_LUXR"/>
    <property type="match status" value="1"/>
</dbReference>
<dbReference type="GO" id="GO:0006355">
    <property type="term" value="P:regulation of DNA-templated transcription"/>
    <property type="evidence" value="ECO:0007669"/>
    <property type="project" value="InterPro"/>
</dbReference>
<name>A0A916JZH5_9MICO</name>
<evidence type="ECO:0000256" key="1">
    <source>
        <dbReference type="SAM" id="MobiDB-lite"/>
    </source>
</evidence>
<gene>
    <name evidence="3" type="ORF">LEUCIP111803_01818</name>
</gene>
<evidence type="ECO:0000313" key="4">
    <source>
        <dbReference type="Proteomes" id="UP000693892"/>
    </source>
</evidence>
<accession>A0A916JZH5</accession>
<feature type="domain" description="HTH luxR-type" evidence="2">
    <location>
        <begin position="302"/>
        <end position="352"/>
    </location>
</feature>
<evidence type="ECO:0000313" key="3">
    <source>
        <dbReference type="EMBL" id="CAG7614792.1"/>
    </source>
</evidence>
<dbReference type="RefSeq" id="WP_218115654.1">
    <property type="nucleotide sequence ID" value="NZ_CAJVAP010000020.1"/>
</dbReference>
<feature type="region of interest" description="Disordered" evidence="1">
    <location>
        <begin position="47"/>
        <end position="73"/>
    </location>
</feature>
<dbReference type="EMBL" id="CAJVAP010000020">
    <property type="protein sequence ID" value="CAG7614792.1"/>
    <property type="molecule type" value="Genomic_DNA"/>
</dbReference>
<comment type="caution">
    <text evidence="3">The sequence shown here is derived from an EMBL/GenBank/DDBJ whole genome shotgun (WGS) entry which is preliminary data.</text>
</comment>
<keyword evidence="4" id="KW-1185">Reference proteome</keyword>
<evidence type="ECO:0000259" key="2">
    <source>
        <dbReference type="SMART" id="SM00421"/>
    </source>
</evidence>
<protein>
    <recommendedName>
        <fullName evidence="2">HTH luxR-type domain-containing protein</fullName>
    </recommendedName>
</protein>
<dbReference type="Proteomes" id="UP000693892">
    <property type="component" value="Unassembled WGS sequence"/>
</dbReference>
<dbReference type="CDD" id="cd06170">
    <property type="entry name" value="LuxR_C_like"/>
    <property type="match status" value="1"/>
</dbReference>